<dbReference type="OrthoDB" id="9807160at2"/>
<name>A0A2N3YG59_9MICO</name>
<dbReference type="PANTHER" id="PTHR43393:SF3">
    <property type="entry name" value="LYSINE DECARBOXYLASE-LIKE PROTEIN"/>
    <property type="match status" value="1"/>
</dbReference>
<dbReference type="PANTHER" id="PTHR43393">
    <property type="entry name" value="CYTOKININ RIBOSIDE 5'-MONOPHOSPHATE PHOSPHORIBOHYDROLASE"/>
    <property type="match status" value="1"/>
</dbReference>
<accession>A0A2N3YG59</accession>
<dbReference type="RefSeq" id="WP_101394505.1">
    <property type="nucleotide sequence ID" value="NZ_PJNE01000001.1"/>
</dbReference>
<dbReference type="Gene3D" id="3.40.50.450">
    <property type="match status" value="1"/>
</dbReference>
<organism evidence="1 2">
    <name type="scientific">Phycicoccus duodecadis</name>
    <dbReference type="NCBI Taxonomy" id="173053"/>
    <lineage>
        <taxon>Bacteria</taxon>
        <taxon>Bacillati</taxon>
        <taxon>Actinomycetota</taxon>
        <taxon>Actinomycetes</taxon>
        <taxon>Micrococcales</taxon>
        <taxon>Intrasporangiaceae</taxon>
        <taxon>Phycicoccus</taxon>
    </lineage>
</organism>
<evidence type="ECO:0000313" key="1">
    <source>
        <dbReference type="EMBL" id="PKW25844.1"/>
    </source>
</evidence>
<dbReference type="InterPro" id="IPR052341">
    <property type="entry name" value="LOG_family_nucleotidases"/>
</dbReference>
<reference evidence="1 2" key="1">
    <citation type="submission" date="2017-12" db="EMBL/GenBank/DDBJ databases">
        <title>Sequencing the genomes of 1000 Actinobacteria strains.</title>
        <authorList>
            <person name="Klenk H.-P."/>
        </authorList>
    </citation>
    <scope>NUCLEOTIDE SEQUENCE [LARGE SCALE GENOMIC DNA]</scope>
    <source>
        <strain evidence="1 2">DSM 12806</strain>
    </source>
</reference>
<dbReference type="GO" id="GO:0005829">
    <property type="term" value="C:cytosol"/>
    <property type="evidence" value="ECO:0007669"/>
    <property type="project" value="TreeGrafter"/>
</dbReference>
<dbReference type="Pfam" id="PF18306">
    <property type="entry name" value="LDcluster4"/>
    <property type="match status" value="1"/>
</dbReference>
<dbReference type="AlphaFoldDB" id="A0A2N3YG59"/>
<dbReference type="InterPro" id="IPR041164">
    <property type="entry name" value="LDcluster4"/>
</dbReference>
<dbReference type="Proteomes" id="UP000233781">
    <property type="component" value="Unassembled WGS sequence"/>
</dbReference>
<dbReference type="EMBL" id="PJNE01000001">
    <property type="protein sequence ID" value="PKW25844.1"/>
    <property type="molecule type" value="Genomic_DNA"/>
</dbReference>
<evidence type="ECO:0000313" key="2">
    <source>
        <dbReference type="Proteomes" id="UP000233781"/>
    </source>
</evidence>
<evidence type="ECO:0008006" key="3">
    <source>
        <dbReference type="Google" id="ProtNLM"/>
    </source>
</evidence>
<comment type="caution">
    <text evidence="1">The sequence shown here is derived from an EMBL/GenBank/DDBJ whole genome shotgun (WGS) entry which is preliminary data.</text>
</comment>
<protein>
    <recommendedName>
        <fullName evidence="3">Rossmann-fold nucleotide-binding protein</fullName>
    </recommendedName>
</protein>
<sequence>MREIETLAALDAALAAGTSLRGLRLQDLDLGERTTALLRRTDLEGLVVLGGHIPPAVEEHLRAHGALVFPTDPHAPVDPYRASLYAPDELYAGLREVGYAATPDARAYRWSLDAAVGHDVFVTLLRAVHDDSMSDALADLLRDAPVVGVMGGHALRRDGEGYARAARLGRALADAGLVVATGGGPGAMEAANLGAFAADPTALGTALDRLRAVPEVGTDIGAWATLALDVRAGLAAGRSPDDPARSIGIPTWFYGHEPPNVFCDGIAKYFSNAIREDGLLSRCTAGVVVLEGAAGTVQEVFQAATGLYYAVPGRPLPHLVLVGRRHWTETVPVWPALSALARGRSMTTHVHLVEDPADAVALVAG</sequence>
<gene>
    <name evidence="1" type="ORF">ATL31_0646</name>
</gene>
<proteinExistence type="predicted"/>
<keyword evidence="2" id="KW-1185">Reference proteome</keyword>
<dbReference type="SUPFAM" id="SSF102405">
    <property type="entry name" value="MCP/YpsA-like"/>
    <property type="match status" value="1"/>
</dbReference>